<evidence type="ECO:0000256" key="2">
    <source>
        <dbReference type="ARBA" id="ARBA00022723"/>
    </source>
</evidence>
<name>A0A3A1Y2D2_9GAMM</name>
<protein>
    <recommendedName>
        <fullName evidence="8">Cof-type HAD-IIB family hydrolase</fullName>
    </recommendedName>
</protein>
<sequence>MQHLRDFDVANIKAIATDLDGTALAKDHKLAPETVNVFNLLVEKGYKVILATGRPYRDVIGIEENVKYSLPLVTSNGAMLNNAEPAEDLVTYVPEDVARDVCFNIDPEGLIFNVYTKNHWYVNEPNEEVARFFSDSHFEYNLLNLELLNFDEVVKLFFIDPETKPVPTARSERLNKLQELIYEKYGDKVECVFSQVNCLEINAAGVTKANAISKYLEHFGYSNGENLIVFGDGMNDAHMMETAKYGFVMENADPKLIAHVDDFSHVHLVGKNTDLMVARICNQLFNLGAPLEPYFKED</sequence>
<dbReference type="GO" id="GO:0016791">
    <property type="term" value="F:phosphatase activity"/>
    <property type="evidence" value="ECO:0007669"/>
    <property type="project" value="UniProtKB-ARBA"/>
</dbReference>
<keyword evidence="2" id="KW-0479">Metal-binding</keyword>
<dbReference type="Gene3D" id="3.40.50.1000">
    <property type="entry name" value="HAD superfamily/HAD-like"/>
    <property type="match status" value="1"/>
</dbReference>
<dbReference type="Gene3D" id="3.30.1240.10">
    <property type="match status" value="1"/>
</dbReference>
<comment type="cofactor">
    <cofactor evidence="1">
        <name>Mg(2+)</name>
        <dbReference type="ChEBI" id="CHEBI:18420"/>
    </cofactor>
</comment>
<dbReference type="PANTHER" id="PTHR47267">
    <property type="match status" value="1"/>
</dbReference>
<keyword evidence="3" id="KW-0378">Hydrolase</keyword>
<keyword evidence="4" id="KW-0460">Magnesium</keyword>
<dbReference type="Proteomes" id="UP000266258">
    <property type="component" value="Unassembled WGS sequence"/>
</dbReference>
<organism evidence="6 7">
    <name type="scientific">Psittacicella melopsittaci</name>
    <dbReference type="NCBI Taxonomy" id="2028576"/>
    <lineage>
        <taxon>Bacteria</taxon>
        <taxon>Pseudomonadati</taxon>
        <taxon>Pseudomonadota</taxon>
        <taxon>Gammaproteobacteria</taxon>
        <taxon>Pasteurellales</taxon>
        <taxon>Psittacicellaceae</taxon>
        <taxon>Psittacicella</taxon>
    </lineage>
</organism>
<dbReference type="InterPro" id="IPR023214">
    <property type="entry name" value="HAD_sf"/>
</dbReference>
<dbReference type="EMBL" id="NRJH01000067">
    <property type="protein sequence ID" value="RIY31459.1"/>
    <property type="molecule type" value="Genomic_DNA"/>
</dbReference>
<evidence type="ECO:0008006" key="8">
    <source>
        <dbReference type="Google" id="ProtNLM"/>
    </source>
</evidence>
<dbReference type="GO" id="GO:0000287">
    <property type="term" value="F:magnesium ion binding"/>
    <property type="evidence" value="ECO:0007669"/>
    <property type="project" value="UniProtKB-ARBA"/>
</dbReference>
<dbReference type="Pfam" id="PF08282">
    <property type="entry name" value="Hydrolase_3"/>
    <property type="match status" value="1"/>
</dbReference>
<keyword evidence="7" id="KW-1185">Reference proteome</keyword>
<dbReference type="AlphaFoldDB" id="A0A3A1Y2D2"/>
<dbReference type="SUPFAM" id="SSF56784">
    <property type="entry name" value="HAD-like"/>
    <property type="match status" value="1"/>
</dbReference>
<evidence type="ECO:0000313" key="7">
    <source>
        <dbReference type="Proteomes" id="UP000266258"/>
    </source>
</evidence>
<dbReference type="NCBIfam" id="TIGR00099">
    <property type="entry name" value="Cof-subfamily"/>
    <property type="match status" value="1"/>
</dbReference>
<evidence type="ECO:0000256" key="1">
    <source>
        <dbReference type="ARBA" id="ARBA00001946"/>
    </source>
</evidence>
<dbReference type="RefSeq" id="WP_119497765.1">
    <property type="nucleotide sequence ID" value="NZ_NRJH01000067.1"/>
</dbReference>
<evidence type="ECO:0000256" key="3">
    <source>
        <dbReference type="ARBA" id="ARBA00022801"/>
    </source>
</evidence>
<dbReference type="InterPro" id="IPR000150">
    <property type="entry name" value="Cof"/>
</dbReference>
<dbReference type="InterPro" id="IPR036412">
    <property type="entry name" value="HAD-like_sf"/>
</dbReference>
<gene>
    <name evidence="6" type="ORF">CJP74_07240</name>
</gene>
<dbReference type="PROSITE" id="PS01229">
    <property type="entry name" value="COF_2"/>
    <property type="match status" value="1"/>
</dbReference>
<evidence type="ECO:0000313" key="6">
    <source>
        <dbReference type="EMBL" id="RIY31459.1"/>
    </source>
</evidence>
<comment type="similarity">
    <text evidence="5">Belongs to the HAD-like hydrolase superfamily. Cof family.</text>
</comment>
<reference evidence="6 7" key="1">
    <citation type="submission" date="2017-08" db="EMBL/GenBank/DDBJ databases">
        <title>Reclassification of Bisgaard taxon 37 and 44.</title>
        <authorList>
            <person name="Christensen H."/>
        </authorList>
    </citation>
    <scope>NUCLEOTIDE SEQUENCE [LARGE SCALE GENOMIC DNA]</scope>
    <source>
        <strain evidence="6 7">B96_4</strain>
    </source>
</reference>
<evidence type="ECO:0000256" key="5">
    <source>
        <dbReference type="ARBA" id="ARBA00034778"/>
    </source>
</evidence>
<dbReference type="OrthoDB" id="5498330at2"/>
<dbReference type="InterPro" id="IPR006379">
    <property type="entry name" value="HAD-SF_hydro_IIB"/>
</dbReference>
<dbReference type="PANTHER" id="PTHR47267:SF4">
    <property type="entry name" value="PYRIDOXAL PHOSPHATE PHOSPHATASE YIGL"/>
    <property type="match status" value="1"/>
</dbReference>
<accession>A0A3A1Y2D2</accession>
<dbReference type="NCBIfam" id="TIGR01484">
    <property type="entry name" value="HAD-SF-IIB"/>
    <property type="match status" value="1"/>
</dbReference>
<proteinExistence type="inferred from homology"/>
<evidence type="ECO:0000256" key="4">
    <source>
        <dbReference type="ARBA" id="ARBA00022842"/>
    </source>
</evidence>
<comment type="caution">
    <text evidence="6">The sequence shown here is derived from an EMBL/GenBank/DDBJ whole genome shotgun (WGS) entry which is preliminary data.</text>
</comment>